<evidence type="ECO:0000313" key="2">
    <source>
        <dbReference type="EMBL" id="SNQ48624.1"/>
    </source>
</evidence>
<dbReference type="AlphaFoldDB" id="A0A2I2KSH3"/>
<sequence length="112" mass="12494">MIEAARAPSGGVEEFLRSLEGSPAGLRDLADIAVRFEAYAHDEILSFPRQINDLADGLRELKVGKIRLPFFETEHLGMTAARLTHGFRKNTDYTPRGEIDRAKRVRGEDVGL</sequence>
<evidence type="ECO:0000313" key="3">
    <source>
        <dbReference type="Proteomes" id="UP000234331"/>
    </source>
</evidence>
<dbReference type="Proteomes" id="UP000234331">
    <property type="component" value="Unassembled WGS sequence"/>
</dbReference>
<keyword evidence="3" id="KW-1185">Reference proteome</keyword>
<reference evidence="2 3" key="1">
    <citation type="submission" date="2017-06" db="EMBL/GenBank/DDBJ databases">
        <authorList>
            <person name="Kim H.J."/>
            <person name="Triplett B.A."/>
        </authorList>
    </citation>
    <scope>NUCLEOTIDE SEQUENCE [LARGE SCALE GENOMIC DNA]</scope>
    <source>
        <strain evidence="2">FRACA_ARgP5</strain>
    </source>
</reference>
<dbReference type="OrthoDB" id="3542110at2"/>
<evidence type="ECO:0000256" key="1">
    <source>
        <dbReference type="SAM" id="MobiDB-lite"/>
    </source>
</evidence>
<proteinExistence type="predicted"/>
<feature type="region of interest" description="Disordered" evidence="1">
    <location>
        <begin position="90"/>
        <end position="112"/>
    </location>
</feature>
<dbReference type="EMBL" id="FZMO01000181">
    <property type="protein sequence ID" value="SNQ48624.1"/>
    <property type="molecule type" value="Genomic_DNA"/>
</dbReference>
<protein>
    <submittedName>
        <fullName evidence="2">Uncharacterized protein</fullName>
    </submittedName>
</protein>
<gene>
    <name evidence="2" type="ORF">FRACA_2610010</name>
</gene>
<dbReference type="RefSeq" id="WP_101832266.1">
    <property type="nucleotide sequence ID" value="NZ_FZMO01000181.1"/>
</dbReference>
<name>A0A2I2KSH3_9ACTN</name>
<organism evidence="2 3">
    <name type="scientific">Frankia canadensis</name>
    <dbReference type="NCBI Taxonomy" id="1836972"/>
    <lineage>
        <taxon>Bacteria</taxon>
        <taxon>Bacillati</taxon>
        <taxon>Actinomycetota</taxon>
        <taxon>Actinomycetes</taxon>
        <taxon>Frankiales</taxon>
        <taxon>Frankiaceae</taxon>
        <taxon>Frankia</taxon>
    </lineage>
</organism>
<accession>A0A2I2KSH3</accession>